<dbReference type="EMBL" id="JBHMQV010000003">
    <property type="protein sequence ID" value="MFC0843228.1"/>
    <property type="molecule type" value="Genomic_DNA"/>
</dbReference>
<sequence>MWTGHPSARPALVDWLRRLAGDGRPLVRTRAAATAAVLARADLPSAMALVIEPWATSSGFRHRQVTVNALVLAHLLGLANVSRIIDSWCVSDDWKLSWVAIRAHGLIGPERPLETLVALRGAARRQQDQDEPQELLLAELAESVELLILSPPTTRSSPTWSARSTTTAPSSTSRSGASSAPAGEPGRASRTDLHWSWTGTHERFKSEARRPGTSPSCGGPRSGTPTTPSRRSKCCAAGC</sequence>
<accession>A0ABV6TBQ3</accession>
<protein>
    <submittedName>
        <fullName evidence="2">Uncharacterized protein</fullName>
    </submittedName>
</protein>
<evidence type="ECO:0000313" key="3">
    <source>
        <dbReference type="Proteomes" id="UP001589887"/>
    </source>
</evidence>
<dbReference type="Proteomes" id="UP001589887">
    <property type="component" value="Unassembled WGS sequence"/>
</dbReference>
<feature type="region of interest" description="Disordered" evidence="1">
    <location>
        <begin position="151"/>
        <end position="239"/>
    </location>
</feature>
<comment type="caution">
    <text evidence="2">The sequence shown here is derived from an EMBL/GenBank/DDBJ whole genome shotgun (WGS) entry which is preliminary data.</text>
</comment>
<evidence type="ECO:0000256" key="1">
    <source>
        <dbReference type="SAM" id="MobiDB-lite"/>
    </source>
</evidence>
<gene>
    <name evidence="2" type="ORF">ACFH04_05680</name>
</gene>
<evidence type="ECO:0000313" key="2">
    <source>
        <dbReference type="EMBL" id="MFC0843228.1"/>
    </source>
</evidence>
<reference evidence="2 3" key="1">
    <citation type="submission" date="2024-09" db="EMBL/GenBank/DDBJ databases">
        <authorList>
            <person name="Sun Q."/>
            <person name="Mori K."/>
        </authorList>
    </citation>
    <scope>NUCLEOTIDE SEQUENCE [LARGE SCALE GENOMIC DNA]</scope>
    <source>
        <strain evidence="2 3">JCM 4557</strain>
    </source>
</reference>
<keyword evidence="3" id="KW-1185">Reference proteome</keyword>
<feature type="compositionally biased region" description="Basic and acidic residues" evidence="1">
    <location>
        <begin position="200"/>
        <end position="210"/>
    </location>
</feature>
<feature type="compositionally biased region" description="Low complexity" evidence="1">
    <location>
        <begin position="151"/>
        <end position="186"/>
    </location>
</feature>
<proteinExistence type="predicted"/>
<name>A0ABV6TBQ3_9ACTN</name>
<dbReference type="RefSeq" id="WP_394317041.1">
    <property type="nucleotide sequence ID" value="NZ_JBHMQV010000003.1"/>
</dbReference>
<organism evidence="2 3">
    <name type="scientific">Streptomyces noboritoensis</name>
    <dbReference type="NCBI Taxonomy" id="67337"/>
    <lineage>
        <taxon>Bacteria</taxon>
        <taxon>Bacillati</taxon>
        <taxon>Actinomycetota</taxon>
        <taxon>Actinomycetes</taxon>
        <taxon>Kitasatosporales</taxon>
        <taxon>Streptomycetaceae</taxon>
        <taxon>Streptomyces</taxon>
    </lineage>
</organism>